<dbReference type="GO" id="GO:0019901">
    <property type="term" value="F:protein kinase binding"/>
    <property type="evidence" value="ECO:0007669"/>
    <property type="project" value="InterPro"/>
</dbReference>
<protein>
    <recommendedName>
        <fullName evidence="3">Cyclin N-terminal domain-containing protein</fullName>
    </recommendedName>
</protein>
<evidence type="ECO:0000313" key="1">
    <source>
        <dbReference type="EMBL" id="KAA6379345.1"/>
    </source>
</evidence>
<dbReference type="Proteomes" id="UP000324800">
    <property type="component" value="Unassembled WGS sequence"/>
</dbReference>
<dbReference type="Gene3D" id="1.10.472.10">
    <property type="entry name" value="Cyclin-like"/>
    <property type="match status" value="1"/>
</dbReference>
<name>A0A5J4V9Z7_9EUKA</name>
<comment type="caution">
    <text evidence="1">The sequence shown here is derived from an EMBL/GenBank/DDBJ whole genome shotgun (WGS) entry which is preliminary data.</text>
</comment>
<accession>A0A5J4V9Z7</accession>
<dbReference type="EMBL" id="SNRW01008556">
    <property type="protein sequence ID" value="KAA6379345.1"/>
    <property type="molecule type" value="Genomic_DNA"/>
</dbReference>
<dbReference type="PANTHER" id="PTHR15615">
    <property type="match status" value="1"/>
</dbReference>
<dbReference type="PANTHER" id="PTHR15615:SF108">
    <property type="entry name" value="PROTEIN CNPPD1"/>
    <property type="match status" value="1"/>
</dbReference>
<dbReference type="InterPro" id="IPR013922">
    <property type="entry name" value="Cyclin_PHO80-like"/>
</dbReference>
<dbReference type="AlphaFoldDB" id="A0A5J4V9Z7"/>
<evidence type="ECO:0008006" key="3">
    <source>
        <dbReference type="Google" id="ProtNLM"/>
    </source>
</evidence>
<proteinExistence type="predicted"/>
<gene>
    <name evidence="1" type="ORF">EZS28_025128</name>
</gene>
<dbReference type="Pfam" id="PF08613">
    <property type="entry name" value="Cyclin"/>
    <property type="match status" value="1"/>
</dbReference>
<reference evidence="1 2" key="1">
    <citation type="submission" date="2019-03" db="EMBL/GenBank/DDBJ databases">
        <title>Single cell metagenomics reveals metabolic interactions within the superorganism composed of flagellate Streblomastix strix and complex community of Bacteroidetes bacteria on its surface.</title>
        <authorList>
            <person name="Treitli S.C."/>
            <person name="Kolisko M."/>
            <person name="Husnik F."/>
            <person name="Keeling P."/>
            <person name="Hampl V."/>
        </authorList>
    </citation>
    <scope>NUCLEOTIDE SEQUENCE [LARGE SCALE GENOMIC DNA]</scope>
    <source>
        <strain evidence="1">ST1C</strain>
    </source>
</reference>
<sequence>MSIEEGIIAVEFLKRFIQKQSFKGMQVMNVKNLGMMLLVLVIVTMKTHRDHPYKNSHFANIFGIQLPLLNYSEAAFLRIMDYELLIEETSFSLQFEEIFQLKYNRIIS</sequence>
<evidence type="ECO:0000313" key="2">
    <source>
        <dbReference type="Proteomes" id="UP000324800"/>
    </source>
</evidence>
<organism evidence="1 2">
    <name type="scientific">Streblomastix strix</name>
    <dbReference type="NCBI Taxonomy" id="222440"/>
    <lineage>
        <taxon>Eukaryota</taxon>
        <taxon>Metamonada</taxon>
        <taxon>Preaxostyla</taxon>
        <taxon>Oxymonadida</taxon>
        <taxon>Streblomastigidae</taxon>
        <taxon>Streblomastix</taxon>
    </lineage>
</organism>